<feature type="domain" description="C2" evidence="4">
    <location>
        <begin position="137"/>
        <end position="257"/>
    </location>
</feature>
<dbReference type="InterPro" id="IPR035892">
    <property type="entry name" value="C2_domain_sf"/>
</dbReference>
<keyword evidence="2" id="KW-0677">Repeat</keyword>
<dbReference type="GO" id="GO:0006887">
    <property type="term" value="P:exocytosis"/>
    <property type="evidence" value="ECO:0007669"/>
    <property type="project" value="TreeGrafter"/>
</dbReference>
<evidence type="ECO:0000256" key="2">
    <source>
        <dbReference type="ARBA" id="ARBA00022737"/>
    </source>
</evidence>
<dbReference type="EMBL" id="CAJOBA010038182">
    <property type="protein sequence ID" value="CAF4056418.1"/>
    <property type="molecule type" value="Genomic_DNA"/>
</dbReference>
<dbReference type="Proteomes" id="UP000677228">
    <property type="component" value="Unassembled WGS sequence"/>
</dbReference>
<dbReference type="EMBL" id="CAJNOK010016631">
    <property type="protein sequence ID" value="CAF1248814.1"/>
    <property type="molecule type" value="Genomic_DNA"/>
</dbReference>
<dbReference type="PANTHER" id="PTHR45716:SF2">
    <property type="entry name" value="BITESIZE, ISOFORM I"/>
    <property type="match status" value="1"/>
</dbReference>
<keyword evidence="9" id="KW-1185">Reference proteome</keyword>
<dbReference type="PROSITE" id="PS50004">
    <property type="entry name" value="C2"/>
    <property type="match status" value="2"/>
</dbReference>
<dbReference type="InterPro" id="IPR000008">
    <property type="entry name" value="C2_dom"/>
</dbReference>
<sequence>MSSRQNLQWFENRSNDYIELASEENKPTINQLSEYNSDGSLVSTSVNQHPPTTLIINDGNTNYNDNDDRIQTSNTKIAESLEQHNESTKVRSSSVASVSEEYDSDEDYKAFKKSKEGSRLSLASIISEAKAHYDLEISGSIDLKISYNSKTSAVEVFIIKCTDLARAKRNSSDPYVKIYLLPDRSKASKRKTTTKQNTTEPVFEEQFRYNIRKQDFETRVLWISVWSEEKLGSNDFLGEIHIPLVDCTMDKIETHTLLARSHNDDSNFGNKSTLSPGDIEFQLSFIANPKNKEIGTLQVTHISAKNIYHGKHTVDAFIKGLLYPEKTKRKIPNISKGPNPKWEASLKYEGVAFSDLNEQALELSIWNQERFRKSMLGYVRLNLAAGNL</sequence>
<dbReference type="EMBL" id="CAJNOQ010001852">
    <property type="protein sequence ID" value="CAF0923334.1"/>
    <property type="molecule type" value="Genomic_DNA"/>
</dbReference>
<dbReference type="GO" id="GO:0005886">
    <property type="term" value="C:plasma membrane"/>
    <property type="evidence" value="ECO:0007669"/>
    <property type="project" value="TreeGrafter"/>
</dbReference>
<evidence type="ECO:0000256" key="3">
    <source>
        <dbReference type="ARBA" id="ARBA00023136"/>
    </source>
</evidence>
<evidence type="ECO:0000313" key="6">
    <source>
        <dbReference type="EMBL" id="CAF1248814.1"/>
    </source>
</evidence>
<comment type="caution">
    <text evidence="5">The sequence shown here is derived from an EMBL/GenBank/DDBJ whole genome shotgun (WGS) entry which is preliminary data.</text>
</comment>
<dbReference type="FunFam" id="2.60.40.150:FF:000006">
    <property type="entry name" value="Synaptotagmin-like 5, isoform CRA_a"/>
    <property type="match status" value="1"/>
</dbReference>
<evidence type="ECO:0000313" key="5">
    <source>
        <dbReference type="EMBL" id="CAF0923334.1"/>
    </source>
</evidence>
<evidence type="ECO:0000313" key="8">
    <source>
        <dbReference type="EMBL" id="CAF4056418.1"/>
    </source>
</evidence>
<dbReference type="GO" id="GO:0070382">
    <property type="term" value="C:exocytic vesicle"/>
    <property type="evidence" value="ECO:0007669"/>
    <property type="project" value="TreeGrafter"/>
</dbReference>
<dbReference type="CDD" id="cd08521">
    <property type="entry name" value="C2A_SLP"/>
    <property type="match status" value="1"/>
</dbReference>
<dbReference type="GO" id="GO:0042043">
    <property type="term" value="F:neurexin family protein binding"/>
    <property type="evidence" value="ECO:0007669"/>
    <property type="project" value="TreeGrafter"/>
</dbReference>
<accession>A0A814B5D4</accession>
<dbReference type="Proteomes" id="UP000681722">
    <property type="component" value="Unassembled WGS sequence"/>
</dbReference>
<dbReference type="PANTHER" id="PTHR45716">
    <property type="entry name" value="BITESIZE, ISOFORM I"/>
    <property type="match status" value="1"/>
</dbReference>
<dbReference type="Proteomes" id="UP000682733">
    <property type="component" value="Unassembled WGS sequence"/>
</dbReference>
<dbReference type="Pfam" id="PF00168">
    <property type="entry name" value="C2"/>
    <property type="match status" value="2"/>
</dbReference>
<feature type="domain" description="C2" evidence="4">
    <location>
        <begin position="275"/>
        <end position="388"/>
    </location>
</feature>
<evidence type="ECO:0000313" key="7">
    <source>
        <dbReference type="EMBL" id="CAF3702334.1"/>
    </source>
</evidence>
<protein>
    <recommendedName>
        <fullName evidence="4">C2 domain-containing protein</fullName>
    </recommendedName>
</protein>
<evidence type="ECO:0000259" key="4">
    <source>
        <dbReference type="PROSITE" id="PS50004"/>
    </source>
</evidence>
<evidence type="ECO:0000313" key="9">
    <source>
        <dbReference type="Proteomes" id="UP000663829"/>
    </source>
</evidence>
<gene>
    <name evidence="5" type="ORF">GPM918_LOCUS9777</name>
    <name evidence="6" type="ORF">OVA965_LOCUS26178</name>
    <name evidence="7" type="ORF">SRO942_LOCUS9778</name>
    <name evidence="8" type="ORF">TMI583_LOCUS26916</name>
</gene>
<proteinExistence type="predicted"/>
<keyword evidence="3" id="KW-0472">Membrane</keyword>
<dbReference type="SUPFAM" id="SSF49562">
    <property type="entry name" value="C2 domain (Calcium/lipid-binding domain, CaLB)"/>
    <property type="match status" value="2"/>
</dbReference>
<dbReference type="EMBL" id="CAJOBC010001852">
    <property type="protein sequence ID" value="CAF3702334.1"/>
    <property type="molecule type" value="Genomic_DNA"/>
</dbReference>
<dbReference type="Proteomes" id="UP000663829">
    <property type="component" value="Unassembled WGS sequence"/>
</dbReference>
<evidence type="ECO:0000256" key="1">
    <source>
        <dbReference type="ARBA" id="ARBA00004370"/>
    </source>
</evidence>
<name>A0A814B5D4_9BILA</name>
<dbReference type="Gene3D" id="2.60.40.150">
    <property type="entry name" value="C2 domain"/>
    <property type="match status" value="2"/>
</dbReference>
<reference evidence="5" key="1">
    <citation type="submission" date="2021-02" db="EMBL/GenBank/DDBJ databases">
        <authorList>
            <person name="Nowell W R."/>
        </authorList>
    </citation>
    <scope>NUCLEOTIDE SEQUENCE</scope>
</reference>
<comment type="subcellular location">
    <subcellularLocation>
        <location evidence="1">Membrane</location>
    </subcellularLocation>
</comment>
<organism evidence="5 9">
    <name type="scientific">Didymodactylos carnosus</name>
    <dbReference type="NCBI Taxonomy" id="1234261"/>
    <lineage>
        <taxon>Eukaryota</taxon>
        <taxon>Metazoa</taxon>
        <taxon>Spiralia</taxon>
        <taxon>Gnathifera</taxon>
        <taxon>Rotifera</taxon>
        <taxon>Eurotatoria</taxon>
        <taxon>Bdelloidea</taxon>
        <taxon>Philodinida</taxon>
        <taxon>Philodinidae</taxon>
        <taxon>Didymodactylos</taxon>
    </lineage>
</organism>
<dbReference type="OrthoDB" id="195679at2759"/>
<dbReference type="SMART" id="SM00239">
    <property type="entry name" value="C2"/>
    <property type="match status" value="2"/>
</dbReference>
<dbReference type="AlphaFoldDB" id="A0A814B5D4"/>